<dbReference type="GO" id="GO:0046872">
    <property type="term" value="F:metal ion binding"/>
    <property type="evidence" value="ECO:0007669"/>
    <property type="project" value="UniProtKB-KW"/>
</dbReference>
<dbReference type="PANTHER" id="PTHR46470">
    <property type="entry name" value="N-ACYLNEURAMINATE-9-PHOSPHATASE"/>
    <property type="match status" value="1"/>
</dbReference>
<dbReference type="GO" id="GO:0016791">
    <property type="term" value="F:phosphatase activity"/>
    <property type="evidence" value="ECO:0007669"/>
    <property type="project" value="TreeGrafter"/>
</dbReference>
<dbReference type="EMBL" id="PGGW01000040">
    <property type="protein sequence ID" value="PJE97398.1"/>
    <property type="molecule type" value="Genomic_DNA"/>
</dbReference>
<evidence type="ECO:0000313" key="6">
    <source>
        <dbReference type="Proteomes" id="UP000230407"/>
    </source>
</evidence>
<evidence type="ECO:0000256" key="1">
    <source>
        <dbReference type="ARBA" id="ARBA00001946"/>
    </source>
</evidence>
<dbReference type="PANTHER" id="PTHR46470:SF2">
    <property type="entry name" value="GLYCERALDEHYDE 3-PHOSPHATE PHOSPHATASE"/>
    <property type="match status" value="1"/>
</dbReference>
<keyword evidence="4" id="KW-0460">Magnesium</keyword>
<dbReference type="SFLD" id="SFLDG01129">
    <property type="entry name" value="C1.5:_HAD__Beta-PGM__Phosphata"/>
    <property type="match status" value="1"/>
</dbReference>
<dbReference type="NCBIfam" id="TIGR01549">
    <property type="entry name" value="HAD-SF-IA-v1"/>
    <property type="match status" value="1"/>
</dbReference>
<dbReference type="SUPFAM" id="SSF56784">
    <property type="entry name" value="HAD-like"/>
    <property type="match status" value="1"/>
</dbReference>
<dbReference type="InterPro" id="IPR036412">
    <property type="entry name" value="HAD-like_sf"/>
</dbReference>
<dbReference type="Gene3D" id="3.40.50.1000">
    <property type="entry name" value="HAD superfamily/HAD-like"/>
    <property type="match status" value="1"/>
</dbReference>
<dbReference type="Proteomes" id="UP000230407">
    <property type="component" value="Unassembled WGS sequence"/>
</dbReference>
<gene>
    <name evidence="5" type="ORF">CUT44_11965</name>
</gene>
<comment type="cofactor">
    <cofactor evidence="1">
        <name>Mg(2+)</name>
        <dbReference type="ChEBI" id="CHEBI:18420"/>
    </cofactor>
</comment>
<dbReference type="PRINTS" id="PR00413">
    <property type="entry name" value="HADHALOGNASE"/>
</dbReference>
<organism evidence="5 6">
    <name type="scientific">Streptomyces carminius</name>
    <dbReference type="NCBI Taxonomy" id="2665496"/>
    <lineage>
        <taxon>Bacteria</taxon>
        <taxon>Bacillati</taxon>
        <taxon>Actinomycetota</taxon>
        <taxon>Actinomycetes</taxon>
        <taxon>Kitasatosporales</taxon>
        <taxon>Streptomycetaceae</taxon>
        <taxon>Streptomyces</taxon>
    </lineage>
</organism>
<evidence type="ECO:0000313" key="5">
    <source>
        <dbReference type="EMBL" id="PJE97398.1"/>
    </source>
</evidence>
<sequence length="249" mass="27507">MTVEHVIFDWAGTLTPWHPVDLYEIWFETARVLTGVEDAAGVAEQLLRVERELMTRCRKNQCSGTLDEVFRAAGVEPSPEALAAYRRAWERHTFLDEHGVAVLRGLRERGLGVGVLSNTLWSARWHDEIFERDGVLDLIDVSVYSSETSWTKPHPEIFAAVMRQMGARSARTCVFVGDRLFEDIHGARAAGMLTIWVPHSSIPPEELGDSTAEPDAVVSTLTDVLAVVDSWNSGTDPAPGASDGDVRPV</sequence>
<keyword evidence="2" id="KW-0479">Metal-binding</keyword>
<evidence type="ECO:0000256" key="2">
    <source>
        <dbReference type="ARBA" id="ARBA00022723"/>
    </source>
</evidence>
<comment type="caution">
    <text evidence="5">The sequence shown here is derived from an EMBL/GenBank/DDBJ whole genome shotgun (WGS) entry which is preliminary data.</text>
</comment>
<keyword evidence="6" id="KW-1185">Reference proteome</keyword>
<name>A0A2M8LZL3_9ACTN</name>
<reference evidence="5 6" key="1">
    <citation type="submission" date="2017-11" db="EMBL/GenBank/DDBJ databases">
        <title>Streptomyces carmine sp. nov., a novel actinomycete isolated from Sophora alopecuroides in Xinjiang, China.</title>
        <authorList>
            <person name="Wang Y."/>
            <person name="Luo X."/>
            <person name="Wan C."/>
            <person name="Zhang L."/>
        </authorList>
    </citation>
    <scope>NUCLEOTIDE SEQUENCE [LARGE SCALE GENOMIC DNA]</scope>
    <source>
        <strain evidence="5 6">TRM SA0054</strain>
    </source>
</reference>
<proteinExistence type="predicted"/>
<dbReference type="RefSeq" id="WP_100201940.1">
    <property type="nucleotide sequence ID" value="NZ_PGGW01000040.1"/>
</dbReference>
<dbReference type="SFLD" id="SFLDS00003">
    <property type="entry name" value="Haloacid_Dehalogenase"/>
    <property type="match status" value="1"/>
</dbReference>
<evidence type="ECO:0000256" key="3">
    <source>
        <dbReference type="ARBA" id="ARBA00022801"/>
    </source>
</evidence>
<dbReference type="Pfam" id="PF00702">
    <property type="entry name" value="Hydrolase"/>
    <property type="match status" value="1"/>
</dbReference>
<dbReference type="InterPro" id="IPR051400">
    <property type="entry name" value="HAD-like_hydrolase"/>
</dbReference>
<keyword evidence="3 5" id="KW-0378">Hydrolase</keyword>
<accession>A0A2M8LZL3</accession>
<dbReference type="GO" id="GO:0044281">
    <property type="term" value="P:small molecule metabolic process"/>
    <property type="evidence" value="ECO:0007669"/>
    <property type="project" value="UniProtKB-ARBA"/>
</dbReference>
<protein>
    <submittedName>
        <fullName evidence="5">HAD family hydrolase</fullName>
    </submittedName>
</protein>
<dbReference type="InterPro" id="IPR023214">
    <property type="entry name" value="HAD_sf"/>
</dbReference>
<dbReference type="AlphaFoldDB" id="A0A2M8LZL3"/>
<evidence type="ECO:0000256" key="4">
    <source>
        <dbReference type="ARBA" id="ARBA00022842"/>
    </source>
</evidence>
<dbReference type="InterPro" id="IPR006439">
    <property type="entry name" value="HAD-SF_hydro_IA"/>
</dbReference>